<name>G0QTL8_ICHMU</name>
<keyword evidence="3" id="KW-1133">Transmembrane helix</keyword>
<protein>
    <recommendedName>
        <fullName evidence="6">WD40-repeat-containing domain</fullName>
    </recommendedName>
</protein>
<keyword evidence="3" id="KW-0812">Transmembrane</keyword>
<feature type="repeat" description="WD" evidence="2">
    <location>
        <begin position="430"/>
        <end position="471"/>
    </location>
</feature>
<dbReference type="EMBL" id="GL983864">
    <property type="protein sequence ID" value="EGR31432.1"/>
    <property type="molecule type" value="Genomic_DNA"/>
</dbReference>
<evidence type="ECO:0000256" key="2">
    <source>
        <dbReference type="PROSITE-ProRule" id="PRU00221"/>
    </source>
</evidence>
<organism evidence="4 5">
    <name type="scientific">Ichthyophthirius multifiliis</name>
    <name type="common">White spot disease agent</name>
    <name type="synonym">Ich</name>
    <dbReference type="NCBI Taxonomy" id="5932"/>
    <lineage>
        <taxon>Eukaryota</taxon>
        <taxon>Sar</taxon>
        <taxon>Alveolata</taxon>
        <taxon>Ciliophora</taxon>
        <taxon>Intramacronucleata</taxon>
        <taxon>Oligohymenophorea</taxon>
        <taxon>Hymenostomatida</taxon>
        <taxon>Ophryoglenina</taxon>
        <taxon>Ichthyophthirius</taxon>
    </lineage>
</organism>
<dbReference type="OrthoDB" id="10251605at2759"/>
<keyword evidence="2" id="KW-0853">WD repeat</keyword>
<evidence type="ECO:0000313" key="4">
    <source>
        <dbReference type="EMBL" id="EGR31432.1"/>
    </source>
</evidence>
<keyword evidence="5" id="KW-1185">Reference proteome</keyword>
<dbReference type="InterPro" id="IPR015943">
    <property type="entry name" value="WD40/YVTN_repeat-like_dom_sf"/>
</dbReference>
<dbReference type="STRING" id="857967.G0QTL8"/>
<dbReference type="InterPro" id="IPR051242">
    <property type="entry name" value="WD-EF-hand_domain"/>
</dbReference>
<reference evidence="4 5" key="1">
    <citation type="submission" date="2011-07" db="EMBL/GenBank/DDBJ databases">
        <authorList>
            <person name="Coyne R."/>
            <person name="Brami D."/>
            <person name="Johnson J."/>
            <person name="Hostetler J."/>
            <person name="Hannick L."/>
            <person name="Clark T."/>
            <person name="Cassidy-Hanley D."/>
            <person name="Inman J."/>
        </authorList>
    </citation>
    <scope>NUCLEOTIDE SEQUENCE [LARGE SCALE GENOMIC DNA]</scope>
    <source>
        <strain evidence="4 5">G5</strain>
    </source>
</reference>
<dbReference type="OMA" id="MFKDDSK"/>
<dbReference type="Pfam" id="PF00400">
    <property type="entry name" value="WD40"/>
    <property type="match status" value="2"/>
</dbReference>
<evidence type="ECO:0000313" key="5">
    <source>
        <dbReference type="Proteomes" id="UP000008983"/>
    </source>
</evidence>
<dbReference type="PANTHER" id="PTHR44324:SF4">
    <property type="entry name" value="WD40 REPEAT DOMAIN 95"/>
    <property type="match status" value="1"/>
</dbReference>
<gene>
    <name evidence="4" type="ORF">IMG5_109710</name>
</gene>
<dbReference type="PROSITE" id="PS50082">
    <property type="entry name" value="WD_REPEATS_2"/>
    <property type="match status" value="2"/>
</dbReference>
<proteinExistence type="predicted"/>
<feature type="repeat" description="WD" evidence="2">
    <location>
        <begin position="802"/>
        <end position="844"/>
    </location>
</feature>
<dbReference type="Gene3D" id="2.130.10.10">
    <property type="entry name" value="YVTN repeat-like/Quinoprotein amine dehydrogenase"/>
    <property type="match status" value="2"/>
</dbReference>
<dbReference type="SUPFAM" id="SSF50978">
    <property type="entry name" value="WD40 repeat-like"/>
    <property type="match status" value="1"/>
</dbReference>
<dbReference type="InterPro" id="IPR001680">
    <property type="entry name" value="WD40_rpt"/>
</dbReference>
<dbReference type="RefSeq" id="XP_004034918.1">
    <property type="nucleotide sequence ID" value="XM_004034870.1"/>
</dbReference>
<dbReference type="AlphaFoldDB" id="G0QTL8"/>
<dbReference type="InterPro" id="IPR036322">
    <property type="entry name" value="WD40_repeat_dom_sf"/>
</dbReference>
<evidence type="ECO:0000256" key="1">
    <source>
        <dbReference type="ARBA" id="ARBA00022737"/>
    </source>
</evidence>
<dbReference type="PANTHER" id="PTHR44324">
    <property type="entry name" value="WD40 REPEAT DOMAIN 95"/>
    <property type="match status" value="1"/>
</dbReference>
<accession>G0QTL8</accession>
<dbReference type="Proteomes" id="UP000008983">
    <property type="component" value="Unassembled WGS sequence"/>
</dbReference>
<feature type="transmembrane region" description="Helical" evidence="3">
    <location>
        <begin position="1047"/>
        <end position="1068"/>
    </location>
</feature>
<dbReference type="GeneID" id="14907577"/>
<dbReference type="SMART" id="SM00320">
    <property type="entry name" value="WD40"/>
    <property type="match status" value="6"/>
</dbReference>
<evidence type="ECO:0000256" key="3">
    <source>
        <dbReference type="SAM" id="Phobius"/>
    </source>
</evidence>
<feature type="transmembrane region" description="Helical" evidence="3">
    <location>
        <begin position="1148"/>
        <end position="1168"/>
    </location>
</feature>
<dbReference type="InParanoid" id="G0QTL8"/>
<evidence type="ECO:0008006" key="6">
    <source>
        <dbReference type="Google" id="ProtNLM"/>
    </source>
</evidence>
<sequence length="1171" mass="139478">MSFTPRNRNLTNQNKPNELDSLIQKLISYQNSQKQILYNTINQKYLIQQLDKDKIQQLELLFEKRKIDIIDFVHYFIKQISHNEEERIYVIMATIDLYRSILQKYGEKTKINTSNLLSYICEVQYQIIFLYFLFIKIQQDKNYDQYKIQSLQVPETNKYNINTQKIRQVDQNMPPLYGKTEENLNTLSKEKFYSDQQHHLNQNVKQGFYAKEMNCILSLDNLSNKIDIFTLDCKLKQKIKPNSQKNNENHTKINNDVIIFNFTWSERQQRIGATLKDLKLSFWDLQDNFQYEKQINIQNQLSEYQLNIWFLDLFNTWVTTDSKNKLYFWDIEKEIITLTISNPKIKHTIFQILEITQLRLLAVASLDRIITIWDINKCQIVQEIELSKSGIHFITYFSTYQSLICSGFENNIQIFQIKTDFLDITHKGVLIGHFSIITAIDCIEKTHLIISADDSGVLKLWDIRTLKCIQSINYGNKTKILKLINIYEKGKLCFLGTRVNILSFLEKNENQLQKKQTNFPIKCVLQDNNMLVFSEKDLKFIDIQTGQVKQAFVGIQGDLDGSISACEVFDQANSFIIGNSNGLINMHNMFNGDLLFQLDSHQNEVSGLKVDFINKMLISCGWDSIVKVQQILQNGKVELKRQIDNCYWGKQVNLIEFSIHHNIILIGSDQSEKIYVYDYEFFNILTQLELNNCLTKFNFIKMYIISLNQQRRFNYFRLKKYSLEFSIYIIYYIKVKLQSLQSFQIKFFKSKILLLLFFFKQKIQQKQNIQGIKNPLIKLQILKSQMEQCLINNQEKLQLKIEKAHKDQITTLDLIKLEKPSILTSSIDSYIRIWEKQTGKMLASLNINHPLPILWNINLDIFGECKKKLTYTLKILDIIYQKYQNEMNRNDISFINVQNFLKKLIQEKEDENVLQQKQMIKQQKIIMKDEFQPRDLQFEQTKQFFANELLGNSLKRMEANKRVAIATSQWNKEQQYLQNMESFLNQNNKFNKNNEDQEQINNFLNINYRQNLLKKRENNSLITQQYSENTQNLEQKLNTQYIQQWKYNLYIIYIYIYVQIYIYIYIYIINNRNTNQQLSIKIKKLKFLNKKNIFNKIHSNQMISQQKFKLIIQICLKLEIVCILQTQKIMNIQKMIIFMIMPNKKTTLIVLLIIFIKVHLLKINYLQLFPI</sequence>
<keyword evidence="3" id="KW-0472">Membrane</keyword>
<keyword evidence="1" id="KW-0677">Repeat</keyword>